<dbReference type="Proteomes" id="UP001165060">
    <property type="component" value="Unassembled WGS sequence"/>
</dbReference>
<feature type="domain" description="Thioredoxin" evidence="1">
    <location>
        <begin position="10"/>
        <end position="186"/>
    </location>
</feature>
<sequence>MSPLSPTNGALASRKLSVAPLPSLLDSGPLAILDLPLTSLDTAADSSLSEVCAGGKTTIIDFWTTKCTNCPAALDKLDSLQVSSSHQNVQIISICCDSCDGAREIIERGAEPRWANLRHYFTPLEWKEKAKAYFGFAQVPFYVVVNPDGATVHSKGNASKVDLAAVPGAVRPPALIEDPAADKENEVEVAPIVEKLAISEPEAPRAFIMDEDF</sequence>
<dbReference type="InterPro" id="IPR013766">
    <property type="entry name" value="Thioredoxin_domain"/>
</dbReference>
<keyword evidence="3" id="KW-1185">Reference proteome</keyword>
<dbReference type="InterPro" id="IPR000866">
    <property type="entry name" value="AhpC/TSA"/>
</dbReference>
<dbReference type="PROSITE" id="PS51352">
    <property type="entry name" value="THIOREDOXIN_2"/>
    <property type="match status" value="1"/>
</dbReference>
<reference evidence="2 3" key="1">
    <citation type="journal article" date="2023" name="Commun. Biol.">
        <title>Genome analysis of Parmales, the sister group of diatoms, reveals the evolutionary specialization of diatoms from phago-mixotrophs to photoautotrophs.</title>
        <authorList>
            <person name="Ban H."/>
            <person name="Sato S."/>
            <person name="Yoshikawa S."/>
            <person name="Yamada K."/>
            <person name="Nakamura Y."/>
            <person name="Ichinomiya M."/>
            <person name="Sato N."/>
            <person name="Blanc-Mathieu R."/>
            <person name="Endo H."/>
            <person name="Kuwata A."/>
            <person name="Ogata H."/>
        </authorList>
    </citation>
    <scope>NUCLEOTIDE SEQUENCE [LARGE SCALE GENOMIC DNA]</scope>
</reference>
<evidence type="ECO:0000313" key="3">
    <source>
        <dbReference type="Proteomes" id="UP001165060"/>
    </source>
</evidence>
<dbReference type="Gene3D" id="3.40.30.10">
    <property type="entry name" value="Glutaredoxin"/>
    <property type="match status" value="1"/>
</dbReference>
<dbReference type="PANTHER" id="PTHR42852:SF13">
    <property type="entry name" value="PROTEIN DIPZ"/>
    <property type="match status" value="1"/>
</dbReference>
<dbReference type="Pfam" id="PF00578">
    <property type="entry name" value="AhpC-TSA"/>
    <property type="match status" value="1"/>
</dbReference>
<accession>A0ABQ6ND05</accession>
<proteinExistence type="predicted"/>
<dbReference type="PANTHER" id="PTHR42852">
    <property type="entry name" value="THIOL:DISULFIDE INTERCHANGE PROTEIN DSBE"/>
    <property type="match status" value="1"/>
</dbReference>
<comment type="caution">
    <text evidence="2">The sequence shown here is derived from an EMBL/GenBank/DDBJ whole genome shotgun (WGS) entry which is preliminary data.</text>
</comment>
<organism evidence="2 3">
    <name type="scientific">Tetraparma gracilis</name>
    <dbReference type="NCBI Taxonomy" id="2962635"/>
    <lineage>
        <taxon>Eukaryota</taxon>
        <taxon>Sar</taxon>
        <taxon>Stramenopiles</taxon>
        <taxon>Ochrophyta</taxon>
        <taxon>Bolidophyceae</taxon>
        <taxon>Parmales</taxon>
        <taxon>Triparmaceae</taxon>
        <taxon>Tetraparma</taxon>
    </lineage>
</organism>
<dbReference type="InterPro" id="IPR050553">
    <property type="entry name" value="Thioredoxin_ResA/DsbE_sf"/>
</dbReference>
<dbReference type="SUPFAM" id="SSF52833">
    <property type="entry name" value="Thioredoxin-like"/>
    <property type="match status" value="1"/>
</dbReference>
<evidence type="ECO:0000259" key="1">
    <source>
        <dbReference type="PROSITE" id="PS51352"/>
    </source>
</evidence>
<gene>
    <name evidence="2" type="ORF">TeGR_g6491</name>
</gene>
<name>A0ABQ6ND05_9STRA</name>
<dbReference type="InterPro" id="IPR036249">
    <property type="entry name" value="Thioredoxin-like_sf"/>
</dbReference>
<evidence type="ECO:0000313" key="2">
    <source>
        <dbReference type="EMBL" id="GMI55024.1"/>
    </source>
</evidence>
<dbReference type="EMBL" id="BRYB01006684">
    <property type="protein sequence ID" value="GMI55024.1"/>
    <property type="molecule type" value="Genomic_DNA"/>
</dbReference>
<protein>
    <recommendedName>
        <fullName evidence="1">Thioredoxin domain-containing protein</fullName>
    </recommendedName>
</protein>